<feature type="non-terminal residue" evidence="2">
    <location>
        <position position="145"/>
    </location>
</feature>
<sequence length="145" mass="15863">MPAVMPEQIWWMGVNISHVQLKNDAITPLPRRMPKWGATQQFFKSRVGDAAAESGWAGHGGANALDKASDKSQPGGRPNSSSSSKRLNYQGRPRTAGGNADKSQRVLGQRTRPASAPTLLRNEAFIARKPFEDDLRQNIENIAVN</sequence>
<reference evidence="2" key="1">
    <citation type="submission" date="2021-02" db="EMBL/GenBank/DDBJ databases">
        <authorList>
            <person name="Dougan E. K."/>
            <person name="Rhodes N."/>
            <person name="Thang M."/>
            <person name="Chan C."/>
        </authorList>
    </citation>
    <scope>NUCLEOTIDE SEQUENCE</scope>
</reference>
<evidence type="ECO:0000313" key="3">
    <source>
        <dbReference type="Proteomes" id="UP000626109"/>
    </source>
</evidence>
<gene>
    <name evidence="2" type="ORF">PGLA2088_LOCUS45828</name>
</gene>
<dbReference type="EMBL" id="CAJNNW010035895">
    <property type="protein sequence ID" value="CAE8730757.1"/>
    <property type="molecule type" value="Genomic_DNA"/>
</dbReference>
<name>A0A813LJP3_POLGL</name>
<organism evidence="2 3">
    <name type="scientific">Polarella glacialis</name>
    <name type="common">Dinoflagellate</name>
    <dbReference type="NCBI Taxonomy" id="89957"/>
    <lineage>
        <taxon>Eukaryota</taxon>
        <taxon>Sar</taxon>
        <taxon>Alveolata</taxon>
        <taxon>Dinophyceae</taxon>
        <taxon>Suessiales</taxon>
        <taxon>Suessiaceae</taxon>
        <taxon>Polarella</taxon>
    </lineage>
</organism>
<protein>
    <submittedName>
        <fullName evidence="2">Uncharacterized protein</fullName>
    </submittedName>
</protein>
<evidence type="ECO:0000256" key="1">
    <source>
        <dbReference type="SAM" id="MobiDB-lite"/>
    </source>
</evidence>
<feature type="compositionally biased region" description="Polar residues" evidence="1">
    <location>
        <begin position="78"/>
        <end position="87"/>
    </location>
</feature>
<proteinExistence type="predicted"/>
<accession>A0A813LJP3</accession>
<feature type="region of interest" description="Disordered" evidence="1">
    <location>
        <begin position="47"/>
        <end position="115"/>
    </location>
</feature>
<dbReference type="AlphaFoldDB" id="A0A813LJP3"/>
<evidence type="ECO:0000313" key="2">
    <source>
        <dbReference type="EMBL" id="CAE8730757.1"/>
    </source>
</evidence>
<comment type="caution">
    <text evidence="2">The sequence shown here is derived from an EMBL/GenBank/DDBJ whole genome shotgun (WGS) entry which is preliminary data.</text>
</comment>
<dbReference type="Proteomes" id="UP000626109">
    <property type="component" value="Unassembled WGS sequence"/>
</dbReference>